<protein>
    <recommendedName>
        <fullName evidence="2">Fibronectin type-III domain-containing protein</fullName>
    </recommendedName>
</protein>
<dbReference type="InterPro" id="IPR056600">
    <property type="entry name" value="GBD_T9SS_assoc"/>
</dbReference>
<dbReference type="Pfam" id="PF18962">
    <property type="entry name" value="Por_Secre_tail"/>
    <property type="match status" value="1"/>
</dbReference>
<dbReference type="Pfam" id="PF00041">
    <property type="entry name" value="fn3"/>
    <property type="match status" value="3"/>
</dbReference>
<dbReference type="CDD" id="cd00063">
    <property type="entry name" value="FN3"/>
    <property type="match status" value="3"/>
</dbReference>
<proteinExistence type="predicted"/>
<accession>A0A117KBX0</accession>
<dbReference type="SMART" id="SM00060">
    <property type="entry name" value="FN3"/>
    <property type="match status" value="4"/>
</dbReference>
<organism evidence="3 4">
    <name type="scientific">Chryseobacterium aquaticum subsp. greenlandense</name>
    <dbReference type="NCBI Taxonomy" id="345663"/>
    <lineage>
        <taxon>Bacteria</taxon>
        <taxon>Pseudomonadati</taxon>
        <taxon>Bacteroidota</taxon>
        <taxon>Flavobacteriia</taxon>
        <taxon>Flavobacteriales</taxon>
        <taxon>Weeksellaceae</taxon>
        <taxon>Chryseobacterium group</taxon>
        <taxon>Chryseobacterium</taxon>
    </lineage>
</organism>
<dbReference type="Gene3D" id="2.60.120.260">
    <property type="entry name" value="Galactose-binding domain-like"/>
    <property type="match status" value="1"/>
</dbReference>
<keyword evidence="1" id="KW-0732">Signal</keyword>
<dbReference type="InterPro" id="IPR026444">
    <property type="entry name" value="Secre_tail"/>
</dbReference>
<dbReference type="NCBIfam" id="TIGR04183">
    <property type="entry name" value="Por_Secre_tail"/>
    <property type="match status" value="1"/>
</dbReference>
<evidence type="ECO:0000313" key="4">
    <source>
        <dbReference type="Proteomes" id="UP000054388"/>
    </source>
</evidence>
<dbReference type="InterPro" id="IPR036116">
    <property type="entry name" value="FN3_sf"/>
</dbReference>
<feature type="domain" description="Fibronectin type-III" evidence="2">
    <location>
        <begin position="844"/>
        <end position="935"/>
    </location>
</feature>
<gene>
    <name evidence="3" type="ORF">AR686_08300</name>
</gene>
<comment type="caution">
    <text evidence="3">The sequence shown here is derived from an EMBL/GenBank/DDBJ whole genome shotgun (WGS) entry which is preliminary data.</text>
</comment>
<dbReference type="SUPFAM" id="SSF49265">
    <property type="entry name" value="Fibronectin type III"/>
    <property type="match status" value="3"/>
</dbReference>
<feature type="domain" description="Fibronectin type-III" evidence="2">
    <location>
        <begin position="577"/>
        <end position="670"/>
    </location>
</feature>
<dbReference type="RefSeq" id="WP_059136501.1">
    <property type="nucleotide sequence ID" value="NZ_LMAI01000004.1"/>
</dbReference>
<dbReference type="Pfam" id="PF23759">
    <property type="entry name" value="GBD_T9SS_assoc"/>
    <property type="match status" value="2"/>
</dbReference>
<sequence length="1294" mass="134709">MKKFYKNPWQWYHGLQKIGITALTLIGASQILDAQVSSYSFSQSTGTFSSIAPTGTLVTGSDATTATTNDTSGWSVSLPFTFNFNGTGYTSIYVNSNGGATFGATTSTSSTVISTTTAYSGAVGVMNRDLWGVFVTSGVTTSGSNIITNVTSMKGIEVGKALNNVNGIPTGATVTAFDETAGTITMSAPATSSSTSAVVRYGSGKIFTSTVGTAPNRVFVIEWIGYNDYGTTVGLSNHLNFQLRLSESNNSISTVYGPHYSLNATAVTNQVGLRGATASDYNNRSSATSWSVTTAGTSNTASVSRSSTIFPAVGQTFTWSPPTCLAPSGVTAGTVTTNTASISWTASSTVPSNGYEYYYSTSATAPTSTTTPSGVSSGTTATLSSLTPATTYYVWVRSVCSTTDISGWSASGTFVTNCLPVATMNENFDSFATGSIVPTCWGRIVTGSASQTITSTTPASGTRNIYQYNATTGGVSVVVLPEFNTINTGYQLRFKVRATAAATLDVGYLTNATDASTFVVVQSLNVTNTTYGAETKVPFPTTVPSTARVAVRMPVQTSAPSIYWDDAIWEVAPTCIEPSGVTISNVTTSSANVSYTAPVVVPANGYEYYYSTSNTAPTATTVASGTSVTTNAPLSGLTSATTYYVWVRSVCSASDKSPWTSVATFTTACNPITSFPWNENFDTMTTIGNGVLPSCWTTTGGFSSSYLFTTQNAASQTYNDPRSAPNYVTIYYPTTAAYLWAPAMTLTAGQSYDFSFYWTGDATSGWVGDVLVNNSPSATGATNLNTFVTQTTTTTNAYTKVTVTFVPATTGSYNFGIKSFSATTAPYYMGFDDFNVQLTPACAEPTSVAVNSITSSSATLSWNAPATAPANGYVYAYSTTNTTPTSGTAITATSIPLSQLTPSTTYYYWVRSVCSATSNSAWVAGSFTTSATPPANDDCVGAVMLTVNPDYACGVTTSGTTVSATASTETAPTCGATGTNDDVWFKFIATNTAHRIVLSNVSGSTDMAMAAYSGSCGSLVQVLCSDPNTMDLTGLIVGQEYKVRVWTYTSTATTTATFNICVGTPPPPPANDNCSGAILLTPGATFAQNPLTATTVGATLTTDATATTACQTTRYADTWYSVVVPASGSITIETATTAGTAVTDTVMGVYTGSCGSLVSVGCNDDILAGTNNFSKVSLTGQTPGQTLLIGVWNYSSSNNGAFQISAYDASLSTSETAQIKNNVTVYPNPFADILNISDVKNVKSVSVIDIAGRLIKTIEKPSSALQLGELKSGMYMVVLNMNDGSKQTIKAIKK</sequence>
<dbReference type="InterPro" id="IPR013783">
    <property type="entry name" value="Ig-like_fold"/>
</dbReference>
<evidence type="ECO:0000313" key="3">
    <source>
        <dbReference type="EMBL" id="KUJ56550.1"/>
    </source>
</evidence>
<feature type="domain" description="Fibronectin type-III" evidence="2">
    <location>
        <begin position="326"/>
        <end position="421"/>
    </location>
</feature>
<dbReference type="Proteomes" id="UP000054388">
    <property type="component" value="Unassembled WGS sequence"/>
</dbReference>
<dbReference type="EMBL" id="LMAI01000004">
    <property type="protein sequence ID" value="KUJ56550.1"/>
    <property type="molecule type" value="Genomic_DNA"/>
</dbReference>
<evidence type="ECO:0000259" key="2">
    <source>
        <dbReference type="PROSITE" id="PS50853"/>
    </source>
</evidence>
<dbReference type="Gene3D" id="2.60.40.10">
    <property type="entry name" value="Immunoglobulins"/>
    <property type="match status" value="3"/>
</dbReference>
<dbReference type="InterPro" id="IPR003961">
    <property type="entry name" value="FN3_dom"/>
</dbReference>
<evidence type="ECO:0000256" key="1">
    <source>
        <dbReference type="ARBA" id="ARBA00022729"/>
    </source>
</evidence>
<dbReference type="PROSITE" id="PS50853">
    <property type="entry name" value="FN3"/>
    <property type="match status" value="3"/>
</dbReference>
<reference evidence="3 4" key="1">
    <citation type="submission" date="2015-10" db="EMBL/GenBank/DDBJ databases">
        <title>Genome sequence of Chryseobacterium greenlandense.</title>
        <authorList>
            <person name="Newman J."/>
            <person name="Fischer K."/>
            <person name="Miller J."/>
        </authorList>
    </citation>
    <scope>NUCLEOTIDE SEQUENCE [LARGE SCALE GENOMIC DNA]</scope>
    <source>
        <strain evidence="3 4">UMB34</strain>
    </source>
</reference>
<name>A0A117KBX0_9FLAO</name>